<sequence>MTRVLFVCHSNAVCSPIAEALLKHFAADRYQVMSAGIQPTEIEPRALDALQRLGVGTEGLFSKGLDAVEEQYFDIVISLCEQAEQVARTIPASQLMAWHFDGACCDSPQLAAKVVHEIFERIKLLVLVQDRQVKSLW</sequence>
<dbReference type="Gene3D" id="3.40.50.2300">
    <property type="match status" value="1"/>
</dbReference>
<dbReference type="Pfam" id="PF01451">
    <property type="entry name" value="LMWPc"/>
    <property type="match status" value="1"/>
</dbReference>
<dbReference type="EMBL" id="BAABDS010000027">
    <property type="protein sequence ID" value="GAA3711141.1"/>
    <property type="molecule type" value="Genomic_DNA"/>
</dbReference>
<evidence type="ECO:0000313" key="4">
    <source>
        <dbReference type="Proteomes" id="UP001501479"/>
    </source>
</evidence>
<evidence type="ECO:0000259" key="2">
    <source>
        <dbReference type="SMART" id="SM00226"/>
    </source>
</evidence>
<dbReference type="PANTHER" id="PTHR43428:SF1">
    <property type="entry name" value="ARSENATE REDUCTASE"/>
    <property type="match status" value="1"/>
</dbReference>
<organism evidence="3 4">
    <name type="scientific">Oceanisphaera sediminis</name>
    <dbReference type="NCBI Taxonomy" id="981381"/>
    <lineage>
        <taxon>Bacteria</taxon>
        <taxon>Pseudomonadati</taxon>
        <taxon>Pseudomonadota</taxon>
        <taxon>Gammaproteobacteria</taxon>
        <taxon>Aeromonadales</taxon>
        <taxon>Aeromonadaceae</taxon>
        <taxon>Oceanisphaera</taxon>
    </lineage>
</organism>
<accession>A0ABP7DZD3</accession>
<gene>
    <name evidence="3" type="ORF">GCM10022421_18140</name>
</gene>
<evidence type="ECO:0000313" key="3">
    <source>
        <dbReference type="EMBL" id="GAA3711141.1"/>
    </source>
</evidence>
<evidence type="ECO:0000256" key="1">
    <source>
        <dbReference type="ARBA" id="ARBA00022849"/>
    </source>
</evidence>
<comment type="caution">
    <text evidence="3">The sequence shown here is derived from an EMBL/GenBank/DDBJ whole genome shotgun (WGS) entry which is preliminary data.</text>
</comment>
<reference evidence="4" key="1">
    <citation type="journal article" date="2019" name="Int. J. Syst. Evol. Microbiol.">
        <title>The Global Catalogue of Microorganisms (GCM) 10K type strain sequencing project: providing services to taxonomists for standard genome sequencing and annotation.</title>
        <authorList>
            <consortium name="The Broad Institute Genomics Platform"/>
            <consortium name="The Broad Institute Genome Sequencing Center for Infectious Disease"/>
            <person name="Wu L."/>
            <person name="Ma J."/>
        </authorList>
    </citation>
    <scope>NUCLEOTIDE SEQUENCE [LARGE SCALE GENOMIC DNA]</scope>
    <source>
        <strain evidence="4">JCM 17329</strain>
    </source>
</reference>
<dbReference type="Proteomes" id="UP001501479">
    <property type="component" value="Unassembled WGS sequence"/>
</dbReference>
<dbReference type="SUPFAM" id="SSF52788">
    <property type="entry name" value="Phosphotyrosine protein phosphatases I"/>
    <property type="match status" value="1"/>
</dbReference>
<dbReference type="RefSeq" id="WP_344964417.1">
    <property type="nucleotide sequence ID" value="NZ_BAABDS010000027.1"/>
</dbReference>
<protein>
    <recommendedName>
        <fullName evidence="2">Phosphotyrosine protein phosphatase I domain-containing protein</fullName>
    </recommendedName>
</protein>
<name>A0ABP7DZD3_9GAMM</name>
<dbReference type="PANTHER" id="PTHR43428">
    <property type="entry name" value="ARSENATE REDUCTASE"/>
    <property type="match status" value="1"/>
</dbReference>
<dbReference type="InterPro" id="IPR023485">
    <property type="entry name" value="Ptyr_pPase"/>
</dbReference>
<keyword evidence="1" id="KW-0059">Arsenical resistance</keyword>
<proteinExistence type="predicted"/>
<keyword evidence="4" id="KW-1185">Reference proteome</keyword>
<feature type="domain" description="Phosphotyrosine protein phosphatase I" evidence="2">
    <location>
        <begin position="2"/>
        <end position="128"/>
    </location>
</feature>
<dbReference type="InterPro" id="IPR036196">
    <property type="entry name" value="Ptyr_pPase_sf"/>
</dbReference>
<dbReference type="SMART" id="SM00226">
    <property type="entry name" value="LMWPc"/>
    <property type="match status" value="1"/>
</dbReference>